<protein>
    <submittedName>
        <fullName evidence="2">TIGR02301 family protein</fullName>
    </submittedName>
</protein>
<evidence type="ECO:0000256" key="1">
    <source>
        <dbReference type="SAM" id="SignalP"/>
    </source>
</evidence>
<reference evidence="2 3" key="1">
    <citation type="submission" date="2019-11" db="EMBL/GenBank/DDBJ databases">
        <title>Identification of a novel strain.</title>
        <authorList>
            <person name="Xu Q."/>
            <person name="Wang G."/>
        </authorList>
    </citation>
    <scope>NUCLEOTIDE SEQUENCE [LARGE SCALE GENOMIC DNA]</scope>
    <source>
        <strain evidence="3">xq</strain>
    </source>
</reference>
<name>A0A6I3KPN5_9HYPH</name>
<proteinExistence type="predicted"/>
<dbReference type="Proteomes" id="UP000440694">
    <property type="component" value="Unassembled WGS sequence"/>
</dbReference>
<dbReference type="AlphaFoldDB" id="A0A6I3KPN5"/>
<dbReference type="NCBIfam" id="TIGR02301">
    <property type="entry name" value="TIGR02301 family protein"/>
    <property type="match status" value="1"/>
</dbReference>
<keyword evidence="1" id="KW-0732">Signal</keyword>
<evidence type="ECO:0000313" key="2">
    <source>
        <dbReference type="EMBL" id="MTD95900.1"/>
    </source>
</evidence>
<dbReference type="Pfam" id="PF09539">
    <property type="entry name" value="DUF2385"/>
    <property type="match status" value="1"/>
</dbReference>
<gene>
    <name evidence="2" type="ORF">GIW81_16295</name>
</gene>
<keyword evidence="3" id="KW-1185">Reference proteome</keyword>
<accession>A0A6I3KPN5</accession>
<dbReference type="InterPro" id="IPR012645">
    <property type="entry name" value="CHP02301"/>
</dbReference>
<comment type="caution">
    <text evidence="2">The sequence shown here is derived from an EMBL/GenBank/DDBJ whole genome shotgun (WGS) entry which is preliminary data.</text>
</comment>
<dbReference type="EMBL" id="WMBQ01000002">
    <property type="protein sequence ID" value="MTD95900.1"/>
    <property type="molecule type" value="Genomic_DNA"/>
</dbReference>
<sequence length="133" mass="14607">MKHTFPSRSRPLVPALICAALCALAAMPAAAAPDSKPYDDRLFRLSEILGAVHYLRELCGAEEGQQWRERMADLVQSEGTSALRKAKLTRSFNKGYQSYSRTYNTCSPSAQNAINRFLAEGATIADTLVRSVP</sequence>
<feature type="chain" id="PRO_5026288804" evidence="1">
    <location>
        <begin position="32"/>
        <end position="133"/>
    </location>
</feature>
<evidence type="ECO:0000313" key="3">
    <source>
        <dbReference type="Proteomes" id="UP000440694"/>
    </source>
</evidence>
<feature type="signal peptide" evidence="1">
    <location>
        <begin position="1"/>
        <end position="31"/>
    </location>
</feature>
<organism evidence="2 3">
    <name type="scientific">Hyphomicrobium album</name>
    <dbReference type="NCBI Taxonomy" id="2665159"/>
    <lineage>
        <taxon>Bacteria</taxon>
        <taxon>Pseudomonadati</taxon>
        <taxon>Pseudomonadota</taxon>
        <taxon>Alphaproteobacteria</taxon>
        <taxon>Hyphomicrobiales</taxon>
        <taxon>Hyphomicrobiaceae</taxon>
        <taxon>Hyphomicrobium</taxon>
    </lineage>
</organism>